<evidence type="ECO:0000256" key="3">
    <source>
        <dbReference type="SAM" id="SignalP"/>
    </source>
</evidence>
<dbReference type="InterPro" id="IPR050975">
    <property type="entry name" value="Sleep_regulator"/>
</dbReference>
<feature type="signal peptide" evidence="3">
    <location>
        <begin position="1"/>
        <end position="17"/>
    </location>
</feature>
<organism evidence="4 5">
    <name type="scientific">Dimorphilus gyrociliatus</name>
    <dbReference type="NCBI Taxonomy" id="2664684"/>
    <lineage>
        <taxon>Eukaryota</taxon>
        <taxon>Metazoa</taxon>
        <taxon>Spiralia</taxon>
        <taxon>Lophotrochozoa</taxon>
        <taxon>Annelida</taxon>
        <taxon>Polychaeta</taxon>
        <taxon>Polychaeta incertae sedis</taxon>
        <taxon>Dinophilidae</taxon>
        <taxon>Dimorphilus</taxon>
    </lineage>
</organism>
<evidence type="ECO:0000256" key="2">
    <source>
        <dbReference type="SAM" id="MobiDB-lite"/>
    </source>
</evidence>
<proteinExistence type="predicted"/>
<protein>
    <submittedName>
        <fullName evidence="4">DgyrCDS14540</fullName>
    </submittedName>
</protein>
<comment type="caution">
    <text evidence="4">The sequence shown here is derived from an EMBL/GenBank/DDBJ whole genome shotgun (WGS) entry which is preliminary data.</text>
</comment>
<reference evidence="4 5" key="1">
    <citation type="submission" date="2020-08" db="EMBL/GenBank/DDBJ databases">
        <authorList>
            <person name="Hejnol A."/>
        </authorList>
    </citation>
    <scope>NUCLEOTIDE SEQUENCE [LARGE SCALE GENOMIC DNA]</scope>
</reference>
<name>A0A7I8WE53_9ANNE</name>
<dbReference type="SUPFAM" id="SSF57302">
    <property type="entry name" value="Snake toxin-like"/>
    <property type="match status" value="1"/>
</dbReference>
<gene>
    <name evidence="4" type="ORF">DGYR_LOCUS13648</name>
</gene>
<dbReference type="PANTHER" id="PTHR33562">
    <property type="entry name" value="ATILLA, ISOFORM B-RELATED-RELATED"/>
    <property type="match status" value="1"/>
</dbReference>
<evidence type="ECO:0000256" key="1">
    <source>
        <dbReference type="ARBA" id="ARBA00022729"/>
    </source>
</evidence>
<dbReference type="EMBL" id="CAJFCJ010000046">
    <property type="protein sequence ID" value="CAD5126403.1"/>
    <property type="molecule type" value="Genomic_DNA"/>
</dbReference>
<accession>A0A7I8WE53</accession>
<feature type="chain" id="PRO_5029798363" evidence="3">
    <location>
        <begin position="18"/>
        <end position="178"/>
    </location>
</feature>
<evidence type="ECO:0000313" key="4">
    <source>
        <dbReference type="EMBL" id="CAD5126403.1"/>
    </source>
</evidence>
<keyword evidence="1 3" id="KW-0732">Signal</keyword>
<dbReference type="InterPro" id="IPR045860">
    <property type="entry name" value="Snake_toxin-like_sf"/>
</dbReference>
<sequence length="178" mass="18952">MFKLLIIFVTLLPVSYALTCYQCADYKKCESDSSTFTTCQGGTCFYGYSTNLGKKVFGRGCTYGNLGNRCLTVNSVYVCYCNTDRCNGQTEQSESSGGAGAVTCYSCSSANDIGCASGTSTSTCLGETCSYYYQKSEGIETVFRTCVPTKHIGESIGESEGDGGTDDSGKKNTSSKIE</sequence>
<feature type="region of interest" description="Disordered" evidence="2">
    <location>
        <begin position="155"/>
        <end position="178"/>
    </location>
</feature>
<keyword evidence="5" id="KW-1185">Reference proteome</keyword>
<evidence type="ECO:0000313" key="5">
    <source>
        <dbReference type="Proteomes" id="UP000549394"/>
    </source>
</evidence>
<dbReference type="AlphaFoldDB" id="A0A7I8WE53"/>
<dbReference type="Proteomes" id="UP000549394">
    <property type="component" value="Unassembled WGS sequence"/>
</dbReference>